<feature type="region of interest" description="Disordered" evidence="1">
    <location>
        <begin position="1"/>
        <end position="77"/>
    </location>
</feature>
<feature type="region of interest" description="Disordered" evidence="1">
    <location>
        <begin position="137"/>
        <end position="167"/>
    </location>
</feature>
<name>A0A6J7CAY8_9ZZZZ</name>
<feature type="compositionally biased region" description="Low complexity" evidence="1">
    <location>
        <begin position="28"/>
        <end position="41"/>
    </location>
</feature>
<dbReference type="AlphaFoldDB" id="A0A6J7CAY8"/>
<accession>A0A6J7CAY8</accession>
<evidence type="ECO:0000313" key="2">
    <source>
        <dbReference type="EMBL" id="CAB4852693.1"/>
    </source>
</evidence>
<feature type="compositionally biased region" description="Polar residues" evidence="1">
    <location>
        <begin position="1"/>
        <end position="11"/>
    </location>
</feature>
<dbReference type="EMBL" id="CAFBIZ010000298">
    <property type="protein sequence ID" value="CAB4852693.1"/>
    <property type="molecule type" value="Genomic_DNA"/>
</dbReference>
<feature type="compositionally biased region" description="Basic residues" evidence="1">
    <location>
        <begin position="66"/>
        <end position="77"/>
    </location>
</feature>
<reference evidence="2" key="1">
    <citation type="submission" date="2020-05" db="EMBL/GenBank/DDBJ databases">
        <authorList>
            <person name="Chiriac C."/>
            <person name="Salcher M."/>
            <person name="Ghai R."/>
            <person name="Kavagutti S V."/>
        </authorList>
    </citation>
    <scope>NUCLEOTIDE SEQUENCE</scope>
</reference>
<organism evidence="2">
    <name type="scientific">freshwater metagenome</name>
    <dbReference type="NCBI Taxonomy" id="449393"/>
    <lineage>
        <taxon>unclassified sequences</taxon>
        <taxon>metagenomes</taxon>
        <taxon>ecological metagenomes</taxon>
    </lineage>
</organism>
<feature type="compositionally biased region" description="Low complexity" evidence="1">
    <location>
        <begin position="212"/>
        <end position="230"/>
    </location>
</feature>
<feature type="region of interest" description="Disordered" evidence="1">
    <location>
        <begin position="197"/>
        <end position="238"/>
    </location>
</feature>
<evidence type="ECO:0000256" key="1">
    <source>
        <dbReference type="SAM" id="MobiDB-lite"/>
    </source>
</evidence>
<proteinExistence type="predicted"/>
<protein>
    <submittedName>
        <fullName evidence="2">Unannotated protein</fullName>
    </submittedName>
</protein>
<gene>
    <name evidence="2" type="ORF">UFOPK3268_01765</name>
</gene>
<sequence length="238" mass="25228">MSSNEAPSTTLRHPGASFSTPIWRPCVPRSTPTMSRRSSTPQARPGAPRAANSPIGTCSSKPRTSSPRRRRSSARRGPRRCCFCPWPTCSAGSSRWPACTAGCDWVTPPTSRGCSRISQPSAPHSCWPCPACSKRSTTAPAIRRSPPARARSSTVPPRSRSTTARLSTRVAQGFSCGRSTPCSTEWSTQSCAAPWEAESAGLSPEVRRSGRDSGTSSGASASRSSKATGSPKLRVPRP</sequence>